<evidence type="ECO:0000256" key="2">
    <source>
        <dbReference type="SAM" id="MobiDB-lite"/>
    </source>
</evidence>
<reference evidence="3" key="1">
    <citation type="submission" date="2013-08" db="EMBL/GenBank/DDBJ databases">
        <title>Gene expansion shapes genome architecture in the human pathogen Lichtheimia corymbifera: an evolutionary genomics analysis in the ancient terrestrial Mucorales (Mucoromycotina).</title>
        <authorList>
            <person name="Schwartze V.U."/>
            <person name="Winter S."/>
            <person name="Shelest E."/>
            <person name="Marcet-Houben M."/>
            <person name="Horn F."/>
            <person name="Wehner S."/>
            <person name="Hoffmann K."/>
            <person name="Riege K."/>
            <person name="Sammeth M."/>
            <person name="Nowrousian M."/>
            <person name="Valiante V."/>
            <person name="Linde J."/>
            <person name="Jacobsen I.D."/>
            <person name="Marz M."/>
            <person name="Brakhage A.A."/>
            <person name="Gabaldon T."/>
            <person name="Bocker S."/>
            <person name="Voigt K."/>
        </authorList>
    </citation>
    <scope>NUCLEOTIDE SEQUENCE [LARGE SCALE GENOMIC DNA]</scope>
    <source>
        <strain evidence="3">FSU 9682</strain>
    </source>
</reference>
<proteinExistence type="predicted"/>
<dbReference type="Gene3D" id="1.25.40.10">
    <property type="entry name" value="Tetratricopeptide repeat domain"/>
    <property type="match status" value="1"/>
</dbReference>
<dbReference type="OrthoDB" id="1914839at2759"/>
<dbReference type="GO" id="GO:0035091">
    <property type="term" value="F:phosphatidylinositol binding"/>
    <property type="evidence" value="ECO:0007669"/>
    <property type="project" value="TreeGrafter"/>
</dbReference>
<dbReference type="GO" id="GO:0016020">
    <property type="term" value="C:membrane"/>
    <property type="evidence" value="ECO:0007669"/>
    <property type="project" value="TreeGrafter"/>
</dbReference>
<dbReference type="PROSITE" id="PS50005">
    <property type="entry name" value="TPR"/>
    <property type="match status" value="1"/>
</dbReference>
<dbReference type="InterPro" id="IPR011990">
    <property type="entry name" value="TPR-like_helical_dom_sf"/>
</dbReference>
<dbReference type="VEuPathDB" id="FungiDB:LCOR_03801.1"/>
<feature type="repeat" description="TPR" evidence="1">
    <location>
        <begin position="44"/>
        <end position="77"/>
    </location>
</feature>
<sequence length="342" mass="39096">MSNESTNYTVADLIPRIQSNIDSLEYPAAYAFCKKALELEPSNAELLEVTGQVEMELERFQEARDHMLAAIQVSPESGYSKYMYLGQMSVEKEAIQAFEKGVQLMIKEREQQAEGSEEYMLVSAKIASALCSMTEIYLTDCCFEPEAEQKCEEYLEQAQQISPETPEVYQLLASVRLSQQRNEEAVSILQQSMSLWMNKEFGDPAIPIYDSRLSLVRLLLEIGMFEQAFTVLEGLQKENDQVVDLWYLYGWAYYCLGDDEHTSQEERQGHWEDARDCLETAVKLFYTVGSDDQAMFDHSQELIAIINQVVPPSAPEEEQQQQQQATGDDIDFDDDDDDAMEM</sequence>
<gene>
    <name evidence="3" type="ORF">LCOR_03801.1</name>
</gene>
<keyword evidence="1" id="KW-0802">TPR repeat</keyword>
<dbReference type="GO" id="GO:0048264">
    <property type="term" value="P:determination of ventral identity"/>
    <property type="evidence" value="ECO:0007669"/>
    <property type="project" value="TreeGrafter"/>
</dbReference>
<dbReference type="EMBL" id="CBTN010000012">
    <property type="protein sequence ID" value="CDH52314.1"/>
    <property type="molecule type" value="Genomic_DNA"/>
</dbReference>
<dbReference type="Pfam" id="PF13432">
    <property type="entry name" value="TPR_16"/>
    <property type="match status" value="1"/>
</dbReference>
<feature type="region of interest" description="Disordered" evidence="2">
    <location>
        <begin position="311"/>
        <end position="342"/>
    </location>
</feature>
<feature type="compositionally biased region" description="Acidic residues" evidence="2">
    <location>
        <begin position="328"/>
        <end position="342"/>
    </location>
</feature>
<comment type="caution">
    <text evidence="3">The sequence shown here is derived from an EMBL/GenBank/DDBJ whole genome shotgun (WGS) entry which is preliminary data.</text>
</comment>
<dbReference type="PANTHER" id="PTHR28654">
    <property type="entry name" value="AXIN INTERACTOR, DORSALIZATION-ASSOCIATED PROTEIN"/>
    <property type="match status" value="1"/>
</dbReference>
<dbReference type="Proteomes" id="UP000027586">
    <property type="component" value="Unassembled WGS sequence"/>
</dbReference>
<dbReference type="AlphaFoldDB" id="A0A068RQM3"/>
<dbReference type="CDD" id="cd24142">
    <property type="entry name" value="ACL4-like"/>
    <property type="match status" value="1"/>
</dbReference>
<organism evidence="3 4">
    <name type="scientific">Lichtheimia corymbifera JMRC:FSU:9682</name>
    <dbReference type="NCBI Taxonomy" id="1263082"/>
    <lineage>
        <taxon>Eukaryota</taxon>
        <taxon>Fungi</taxon>
        <taxon>Fungi incertae sedis</taxon>
        <taxon>Mucoromycota</taxon>
        <taxon>Mucoromycotina</taxon>
        <taxon>Mucoromycetes</taxon>
        <taxon>Mucorales</taxon>
        <taxon>Lichtheimiaceae</taxon>
        <taxon>Lichtheimia</taxon>
    </lineage>
</organism>
<protein>
    <submittedName>
        <fullName evidence="3">Tpr domain containing protein</fullName>
    </submittedName>
</protein>
<accession>A0A068RQM3</accession>
<keyword evidence="4" id="KW-1185">Reference proteome</keyword>
<dbReference type="PANTHER" id="PTHR28654:SF1">
    <property type="entry name" value="AXIN INTERACTOR, DORSALIZATION-ASSOCIATED PROTEIN"/>
    <property type="match status" value="1"/>
</dbReference>
<evidence type="ECO:0000313" key="4">
    <source>
        <dbReference type="Proteomes" id="UP000027586"/>
    </source>
</evidence>
<evidence type="ECO:0000313" key="3">
    <source>
        <dbReference type="EMBL" id="CDH52314.1"/>
    </source>
</evidence>
<name>A0A068RQM3_9FUNG</name>
<dbReference type="SUPFAM" id="SSF48452">
    <property type="entry name" value="TPR-like"/>
    <property type="match status" value="2"/>
</dbReference>
<evidence type="ECO:0000256" key="1">
    <source>
        <dbReference type="PROSITE-ProRule" id="PRU00339"/>
    </source>
</evidence>
<dbReference type="InterPro" id="IPR019734">
    <property type="entry name" value="TPR_rpt"/>
</dbReference>
<dbReference type="STRING" id="1263082.A0A068RQM3"/>